<comment type="caution">
    <text evidence="2">The sequence shown here is derived from an EMBL/GenBank/DDBJ whole genome shotgun (WGS) entry which is preliminary data.</text>
</comment>
<evidence type="ECO:0000313" key="2">
    <source>
        <dbReference type="EMBL" id="GAA2139094.1"/>
    </source>
</evidence>
<evidence type="ECO:0000313" key="3">
    <source>
        <dbReference type="Proteomes" id="UP001422759"/>
    </source>
</evidence>
<feature type="chain" id="PRO_5046300738" evidence="1">
    <location>
        <begin position="28"/>
        <end position="64"/>
    </location>
</feature>
<evidence type="ECO:0000256" key="1">
    <source>
        <dbReference type="SAM" id="SignalP"/>
    </source>
</evidence>
<name>A0ABP5KY71_9ACTN</name>
<organism evidence="2 3">
    <name type="scientific">Kitasatospora kazusensis</name>
    <dbReference type="NCBI Taxonomy" id="407974"/>
    <lineage>
        <taxon>Bacteria</taxon>
        <taxon>Bacillati</taxon>
        <taxon>Actinomycetota</taxon>
        <taxon>Actinomycetes</taxon>
        <taxon>Kitasatosporales</taxon>
        <taxon>Streptomycetaceae</taxon>
        <taxon>Kitasatospora</taxon>
    </lineage>
</organism>
<proteinExistence type="predicted"/>
<feature type="signal peptide" evidence="1">
    <location>
        <begin position="1"/>
        <end position="27"/>
    </location>
</feature>
<reference evidence="3" key="1">
    <citation type="journal article" date="2019" name="Int. J. Syst. Evol. Microbiol.">
        <title>The Global Catalogue of Microorganisms (GCM) 10K type strain sequencing project: providing services to taxonomists for standard genome sequencing and annotation.</title>
        <authorList>
            <consortium name="The Broad Institute Genomics Platform"/>
            <consortium name="The Broad Institute Genome Sequencing Center for Infectious Disease"/>
            <person name="Wu L."/>
            <person name="Ma J."/>
        </authorList>
    </citation>
    <scope>NUCLEOTIDE SEQUENCE [LARGE SCALE GENOMIC DNA]</scope>
    <source>
        <strain evidence="3">JCM 14560</strain>
    </source>
</reference>
<accession>A0ABP5KY71</accession>
<sequence>MKRVSAVVAAAAGLFVLGVLPATAAHADTVTQPAATVRIDPAAVDLGLSAIEPPIEVKDTAWGH</sequence>
<protein>
    <submittedName>
        <fullName evidence="2">Uncharacterized protein</fullName>
    </submittedName>
</protein>
<dbReference type="RefSeq" id="WP_344463218.1">
    <property type="nucleotide sequence ID" value="NZ_BAAANT010000009.1"/>
</dbReference>
<keyword evidence="3" id="KW-1185">Reference proteome</keyword>
<keyword evidence="1" id="KW-0732">Signal</keyword>
<gene>
    <name evidence="2" type="ORF">GCM10009760_20920</name>
</gene>
<dbReference type="Proteomes" id="UP001422759">
    <property type="component" value="Unassembled WGS sequence"/>
</dbReference>
<dbReference type="EMBL" id="BAAANT010000009">
    <property type="protein sequence ID" value="GAA2139094.1"/>
    <property type="molecule type" value="Genomic_DNA"/>
</dbReference>